<keyword evidence="2" id="KW-1185">Reference proteome</keyword>
<reference evidence="3" key="2">
    <citation type="submission" date="2025-08" db="UniProtKB">
        <authorList>
            <consortium name="RefSeq"/>
        </authorList>
    </citation>
    <scope>IDENTIFICATION</scope>
</reference>
<reference evidence="2" key="1">
    <citation type="journal article" date="2020" name="Nat. Genet.">
        <title>Genomic diversifications of five Gossypium allopolyploid species and their impact on cotton improvement.</title>
        <authorList>
            <person name="Chen Z.J."/>
            <person name="Sreedasyam A."/>
            <person name="Ando A."/>
            <person name="Song Q."/>
            <person name="De Santiago L.M."/>
            <person name="Hulse-Kemp A.M."/>
            <person name="Ding M."/>
            <person name="Ye W."/>
            <person name="Kirkbride R.C."/>
            <person name="Jenkins J."/>
            <person name="Plott C."/>
            <person name="Lovell J."/>
            <person name="Lin Y.M."/>
            <person name="Vaughn R."/>
            <person name="Liu B."/>
            <person name="Simpson S."/>
            <person name="Scheffler B.E."/>
            <person name="Wen L."/>
            <person name="Saski C.A."/>
            <person name="Grover C.E."/>
            <person name="Hu G."/>
            <person name="Conover J.L."/>
            <person name="Carlson J.W."/>
            <person name="Shu S."/>
            <person name="Boston L.B."/>
            <person name="Williams M."/>
            <person name="Peterson D.G."/>
            <person name="McGee K."/>
            <person name="Jones D.C."/>
            <person name="Wendel J.F."/>
            <person name="Stelly D.M."/>
            <person name="Grimwood J."/>
            <person name="Schmutz J."/>
        </authorList>
    </citation>
    <scope>NUCLEOTIDE SEQUENCE [LARGE SCALE GENOMIC DNA]</scope>
    <source>
        <strain evidence="2">cv. TM-1</strain>
    </source>
</reference>
<dbReference type="Gene3D" id="2.40.70.10">
    <property type="entry name" value="Acid Proteases"/>
    <property type="match status" value="1"/>
</dbReference>
<accession>A0A1U8JPL0</accession>
<evidence type="ECO:0000313" key="2">
    <source>
        <dbReference type="Proteomes" id="UP000818029"/>
    </source>
</evidence>
<evidence type="ECO:0000313" key="3">
    <source>
        <dbReference type="RefSeq" id="XP_016690658.1"/>
    </source>
</evidence>
<organism evidence="2 3">
    <name type="scientific">Gossypium hirsutum</name>
    <name type="common">Upland cotton</name>
    <name type="synonym">Gossypium mexicanum</name>
    <dbReference type="NCBI Taxonomy" id="3635"/>
    <lineage>
        <taxon>Eukaryota</taxon>
        <taxon>Viridiplantae</taxon>
        <taxon>Streptophyta</taxon>
        <taxon>Embryophyta</taxon>
        <taxon>Tracheophyta</taxon>
        <taxon>Spermatophyta</taxon>
        <taxon>Magnoliopsida</taxon>
        <taxon>eudicotyledons</taxon>
        <taxon>Gunneridae</taxon>
        <taxon>Pentapetalae</taxon>
        <taxon>rosids</taxon>
        <taxon>malvids</taxon>
        <taxon>Malvales</taxon>
        <taxon>Malvaceae</taxon>
        <taxon>Malvoideae</taxon>
        <taxon>Gossypium</taxon>
    </lineage>
</organism>
<dbReference type="PANTHER" id="PTHR33067:SF15">
    <property type="entry name" value="RNA-DIRECTED DNA POLYMERASE"/>
    <property type="match status" value="1"/>
</dbReference>
<dbReference type="AlphaFoldDB" id="A0A1U8JPL0"/>
<gene>
    <name evidence="3" type="primary">LOC107907857</name>
</gene>
<dbReference type="GeneID" id="107907857"/>
<feature type="region of interest" description="Disordered" evidence="1">
    <location>
        <begin position="147"/>
        <end position="171"/>
    </location>
</feature>
<protein>
    <recommendedName>
        <fullName evidence="4">Aspartic peptidase DDI1-type domain-containing protein</fullName>
    </recommendedName>
</protein>
<name>A0A1U8JPL0_GOSHI</name>
<proteinExistence type="predicted"/>
<sequence length="326" mass="36665">MMKMISDQKKETDGRFQALETAVKQLHTRVSSTDVNLGDLQAQVNNRLPSQSVANPRDNVSAVTLQSGKELRPILKKVQNSKEESETEVKRVRFGNRTEENLAMPKADSQSSQADPRKAEKMHLPQSTVSRDAASLEREALTFEPQIEGSLHVNDQQRSYEPKASFPQRLRKEKSDDVNAEILETFRKVQVNIPLIDAIKQVLRYAKFLKELCTSKRKLIGNEKISLGENVSAVFQKKLPIKCKDLGMFSILCKIGDLKLDRAMLDLGASINVMPRSIYDRVQLGALKDIGLIIQLADRSNAYPDGVLEDVLVQVNELVFPADFYV</sequence>
<dbReference type="PANTHER" id="PTHR33067">
    <property type="entry name" value="RNA-DIRECTED DNA POLYMERASE-RELATED"/>
    <property type="match status" value="1"/>
</dbReference>
<dbReference type="KEGG" id="ghi:107907857"/>
<feature type="compositionally biased region" description="Basic and acidic residues" evidence="1">
    <location>
        <begin position="80"/>
        <end position="100"/>
    </location>
</feature>
<dbReference type="InterPro" id="IPR021109">
    <property type="entry name" value="Peptidase_aspartic_dom_sf"/>
</dbReference>
<evidence type="ECO:0000256" key="1">
    <source>
        <dbReference type="SAM" id="MobiDB-lite"/>
    </source>
</evidence>
<evidence type="ECO:0008006" key="4">
    <source>
        <dbReference type="Google" id="ProtNLM"/>
    </source>
</evidence>
<dbReference type="PaxDb" id="3635-A0A1U8JPL0"/>
<feature type="region of interest" description="Disordered" evidence="1">
    <location>
        <begin position="77"/>
        <end position="131"/>
    </location>
</feature>
<dbReference type="RefSeq" id="XP_016690658.1">
    <property type="nucleotide sequence ID" value="XM_016835169.1"/>
</dbReference>
<dbReference type="CDD" id="cd00303">
    <property type="entry name" value="retropepsin_like"/>
    <property type="match status" value="1"/>
</dbReference>
<dbReference type="Proteomes" id="UP000818029">
    <property type="component" value="Chromosome D02"/>
</dbReference>